<name>A0A4R8IUQ9_9GAMM</name>
<feature type="compositionally biased region" description="Basic and acidic residues" evidence="10">
    <location>
        <begin position="131"/>
        <end position="145"/>
    </location>
</feature>
<evidence type="ECO:0000256" key="11">
    <source>
        <dbReference type="SAM" id="Phobius"/>
    </source>
</evidence>
<evidence type="ECO:0000256" key="6">
    <source>
        <dbReference type="ARBA" id="ARBA00022692"/>
    </source>
</evidence>
<evidence type="ECO:0000256" key="9">
    <source>
        <dbReference type="ARBA" id="ARBA00023136"/>
    </source>
</evidence>
<keyword evidence="14" id="KW-1185">Reference proteome</keyword>
<keyword evidence="9 11" id="KW-0472">Membrane</keyword>
<evidence type="ECO:0000256" key="4">
    <source>
        <dbReference type="ARBA" id="ARBA00022475"/>
    </source>
</evidence>
<sequence>MTEAVRNNSNPVTPGDRFGMTLFLALAIHAILILGVGFDLTDPDANDALTTMEVTLVHNESDAEPEDAEYLAQANQEGGGNVQEKVRDSSPFSNPQPTDESGMAPDSPQDLAPPPTPEQTARQEVMTAPRTPEKVDSETQQEKEPPQPTEVTAAQLYERSRQIARLSAEIDEMKQAYQVTPRETYVRGAKTREHRFAAYLDAWRAKVERIGNLNYPEQAVRNNLTGDLLLDVAINPDGTLKSVRVLRSSGHEVLDEAAQNIVRLAAPFPPLTEAILEDTDILHIPRVWRFKSGSTLGLTR</sequence>
<evidence type="ECO:0000313" key="14">
    <source>
        <dbReference type="Proteomes" id="UP000294914"/>
    </source>
</evidence>
<dbReference type="OrthoDB" id="9803361at2"/>
<keyword evidence="7" id="KW-0653">Protein transport</keyword>
<evidence type="ECO:0000313" key="13">
    <source>
        <dbReference type="EMBL" id="TDY04164.1"/>
    </source>
</evidence>
<dbReference type="RefSeq" id="WP_134080830.1">
    <property type="nucleotide sequence ID" value="NZ_SOQX01000001.1"/>
</dbReference>
<feature type="region of interest" description="Disordered" evidence="10">
    <location>
        <begin position="75"/>
        <end position="154"/>
    </location>
</feature>
<feature type="domain" description="TonB C-terminal" evidence="12">
    <location>
        <begin position="200"/>
        <end position="297"/>
    </location>
</feature>
<comment type="caution">
    <text evidence="13">The sequence shown here is derived from an EMBL/GenBank/DDBJ whole genome shotgun (WGS) entry which is preliminary data.</text>
</comment>
<evidence type="ECO:0000256" key="3">
    <source>
        <dbReference type="ARBA" id="ARBA00022448"/>
    </source>
</evidence>
<dbReference type="PANTHER" id="PTHR33446">
    <property type="entry name" value="PROTEIN TONB-RELATED"/>
    <property type="match status" value="1"/>
</dbReference>
<dbReference type="GO" id="GO:0055085">
    <property type="term" value="P:transmembrane transport"/>
    <property type="evidence" value="ECO:0007669"/>
    <property type="project" value="InterPro"/>
</dbReference>
<feature type="transmembrane region" description="Helical" evidence="11">
    <location>
        <begin position="20"/>
        <end position="40"/>
    </location>
</feature>
<dbReference type="PROSITE" id="PS52015">
    <property type="entry name" value="TONB_CTD"/>
    <property type="match status" value="1"/>
</dbReference>
<organism evidence="13 14">
    <name type="scientific">Thiohalophilus thiocyanatoxydans</name>
    <dbReference type="NCBI Taxonomy" id="381308"/>
    <lineage>
        <taxon>Bacteria</taxon>
        <taxon>Pseudomonadati</taxon>
        <taxon>Pseudomonadota</taxon>
        <taxon>Gammaproteobacteria</taxon>
        <taxon>Thiohalomonadales</taxon>
        <taxon>Thiohalophilaceae</taxon>
        <taxon>Thiohalophilus</taxon>
    </lineage>
</organism>
<evidence type="ECO:0000259" key="12">
    <source>
        <dbReference type="PROSITE" id="PS52015"/>
    </source>
</evidence>
<keyword evidence="3" id="KW-0813">Transport</keyword>
<evidence type="ECO:0000256" key="10">
    <source>
        <dbReference type="SAM" id="MobiDB-lite"/>
    </source>
</evidence>
<dbReference type="Proteomes" id="UP000294914">
    <property type="component" value="Unassembled WGS sequence"/>
</dbReference>
<dbReference type="InterPro" id="IPR006260">
    <property type="entry name" value="TonB/TolA_C"/>
</dbReference>
<dbReference type="SUPFAM" id="SSF74653">
    <property type="entry name" value="TolA/TonB C-terminal domain"/>
    <property type="match status" value="1"/>
</dbReference>
<dbReference type="Gene3D" id="3.30.1150.10">
    <property type="match status" value="1"/>
</dbReference>
<dbReference type="PANTHER" id="PTHR33446:SF11">
    <property type="entry name" value="TONB3"/>
    <property type="match status" value="1"/>
</dbReference>
<gene>
    <name evidence="13" type="ORF">EDC23_0536</name>
</gene>
<dbReference type="GO" id="GO:0031992">
    <property type="term" value="F:energy transducer activity"/>
    <property type="evidence" value="ECO:0007669"/>
    <property type="project" value="TreeGrafter"/>
</dbReference>
<evidence type="ECO:0000256" key="7">
    <source>
        <dbReference type="ARBA" id="ARBA00022927"/>
    </source>
</evidence>
<comment type="subcellular location">
    <subcellularLocation>
        <location evidence="1">Cell inner membrane</location>
        <topology evidence="1">Single-pass membrane protein</topology>
        <orientation evidence="1">Periplasmic side</orientation>
    </subcellularLocation>
</comment>
<evidence type="ECO:0000256" key="5">
    <source>
        <dbReference type="ARBA" id="ARBA00022519"/>
    </source>
</evidence>
<keyword evidence="6 11" id="KW-0812">Transmembrane</keyword>
<keyword evidence="4" id="KW-1003">Cell membrane</keyword>
<protein>
    <submittedName>
        <fullName evidence="13">Protein TonB</fullName>
    </submittedName>
</protein>
<dbReference type="InterPro" id="IPR037682">
    <property type="entry name" value="TonB_C"/>
</dbReference>
<dbReference type="NCBIfam" id="TIGR01352">
    <property type="entry name" value="tonB_Cterm"/>
    <property type="match status" value="1"/>
</dbReference>
<dbReference type="GO" id="GO:0098797">
    <property type="term" value="C:plasma membrane protein complex"/>
    <property type="evidence" value="ECO:0007669"/>
    <property type="project" value="TreeGrafter"/>
</dbReference>
<comment type="similarity">
    <text evidence="2">Belongs to the TonB family.</text>
</comment>
<evidence type="ECO:0000256" key="2">
    <source>
        <dbReference type="ARBA" id="ARBA00006555"/>
    </source>
</evidence>
<dbReference type="AlphaFoldDB" id="A0A4R8IUQ9"/>
<reference evidence="13 14" key="1">
    <citation type="submission" date="2019-03" db="EMBL/GenBank/DDBJ databases">
        <title>Genomic Encyclopedia of Type Strains, Phase IV (KMG-IV): sequencing the most valuable type-strain genomes for metagenomic binning, comparative biology and taxonomic classification.</title>
        <authorList>
            <person name="Goeker M."/>
        </authorList>
    </citation>
    <scope>NUCLEOTIDE SEQUENCE [LARGE SCALE GENOMIC DNA]</scope>
    <source>
        <strain evidence="13 14">DSM 16326</strain>
    </source>
</reference>
<evidence type="ECO:0000256" key="1">
    <source>
        <dbReference type="ARBA" id="ARBA00004383"/>
    </source>
</evidence>
<feature type="compositionally biased region" description="Polar residues" evidence="10">
    <location>
        <begin position="90"/>
        <end position="99"/>
    </location>
</feature>
<accession>A0A4R8IUQ9</accession>
<keyword evidence="8 11" id="KW-1133">Transmembrane helix</keyword>
<proteinExistence type="inferred from homology"/>
<dbReference type="EMBL" id="SOQX01000001">
    <property type="protein sequence ID" value="TDY04164.1"/>
    <property type="molecule type" value="Genomic_DNA"/>
</dbReference>
<evidence type="ECO:0000256" key="8">
    <source>
        <dbReference type="ARBA" id="ARBA00022989"/>
    </source>
</evidence>
<dbReference type="InterPro" id="IPR051045">
    <property type="entry name" value="TonB-dependent_transducer"/>
</dbReference>
<dbReference type="GO" id="GO:0015031">
    <property type="term" value="P:protein transport"/>
    <property type="evidence" value="ECO:0007669"/>
    <property type="project" value="UniProtKB-KW"/>
</dbReference>
<dbReference type="Pfam" id="PF03544">
    <property type="entry name" value="TonB_C"/>
    <property type="match status" value="1"/>
</dbReference>
<keyword evidence="5" id="KW-0997">Cell inner membrane</keyword>